<comment type="caution">
    <text evidence="1">The sequence shown here is derived from an EMBL/GenBank/DDBJ whole genome shotgun (WGS) entry which is preliminary data.</text>
</comment>
<dbReference type="Proteomes" id="UP000309170">
    <property type="component" value="Unassembled WGS sequence"/>
</dbReference>
<proteinExistence type="predicted"/>
<dbReference type="AlphaFoldDB" id="A0A9X8ZCR2"/>
<gene>
    <name evidence="1" type="ORF">FC678_24345</name>
</gene>
<evidence type="ECO:0000313" key="1">
    <source>
        <dbReference type="EMBL" id="TKH05131.1"/>
    </source>
</evidence>
<dbReference type="EMBL" id="SZNT01000601">
    <property type="protein sequence ID" value="TKH05131.1"/>
    <property type="molecule type" value="Genomic_DNA"/>
</dbReference>
<organism evidence="1 2">
    <name type="scientific">Peribacillus simplex</name>
    <dbReference type="NCBI Taxonomy" id="1478"/>
    <lineage>
        <taxon>Bacteria</taxon>
        <taxon>Bacillati</taxon>
        <taxon>Bacillota</taxon>
        <taxon>Bacilli</taxon>
        <taxon>Bacillales</taxon>
        <taxon>Bacillaceae</taxon>
        <taxon>Peribacillus</taxon>
    </lineage>
</organism>
<dbReference type="OrthoDB" id="6636741at2"/>
<reference evidence="1 2" key="1">
    <citation type="journal article" date="2019" name="Environ. Microbiol.">
        <title>An active ?-lactamase is a part of an orchestrated cell wall stress resistance network of Bacillus subtilis and related rhizosphere species.</title>
        <authorList>
            <person name="Bucher T."/>
            <person name="Keren-Paz A."/>
            <person name="Hausser J."/>
            <person name="Olender T."/>
            <person name="Cytryn E."/>
            <person name="Kolodkin-Gal I."/>
        </authorList>
    </citation>
    <scope>NUCLEOTIDE SEQUENCE [LARGE SCALE GENOMIC DNA]</scope>
    <source>
        <strain evidence="1 2">I4</strain>
    </source>
</reference>
<accession>A0A9X8ZCR2</accession>
<evidence type="ECO:0000313" key="2">
    <source>
        <dbReference type="Proteomes" id="UP000309170"/>
    </source>
</evidence>
<protein>
    <submittedName>
        <fullName evidence="1">Uncharacterized protein</fullName>
    </submittedName>
</protein>
<name>A0A9X8ZCR2_9BACI</name>
<sequence length="77" mass="8300">MKAEEVTGTLNLHQSNPKGACTTCIQGIVNPNVKPGIFMQLSKRYPELTIKLSSETVEGVKPAGKLSFTLKNGVLIE</sequence>